<dbReference type="Proteomes" id="UP001408789">
    <property type="component" value="Unassembled WGS sequence"/>
</dbReference>
<gene>
    <name evidence="10" type="ORF">SSX86_015945</name>
</gene>
<sequence length="175" mass="20397">MTSDSSSTYLLNHADLHSLYYQTNNQNRGIIDLGLSLRVMPQPPTYDHSENLHDDYRDLVEWDQLHPYECPRNGVIEFVKVNMDGVLIGRKIDVLHHSSYSSLATKLEDMFGKQQSLCSLRLLESGSEFSLWYKDGDEQWRIVGDVPWKEFVESVTRIRIMLKDETFFRSMSTMV</sequence>
<accession>A0AAP0D1B5</accession>
<dbReference type="GO" id="GO:0006355">
    <property type="term" value="P:regulation of DNA-templated transcription"/>
    <property type="evidence" value="ECO:0007669"/>
    <property type="project" value="InterPro"/>
</dbReference>
<evidence type="ECO:0000259" key="9">
    <source>
        <dbReference type="PROSITE" id="PS51745"/>
    </source>
</evidence>
<dbReference type="InterPro" id="IPR003311">
    <property type="entry name" value="AUX_IAA"/>
</dbReference>
<dbReference type="InterPro" id="IPR053793">
    <property type="entry name" value="PB1-like"/>
</dbReference>
<keyword evidence="7 8" id="KW-0927">Auxin signaling pathway</keyword>
<reference evidence="10 11" key="1">
    <citation type="submission" date="2024-04" db="EMBL/GenBank/DDBJ databases">
        <title>The reference genome of an endangered Asteraceae, Deinandra increscens subsp. villosa, native to the Central Coast of California.</title>
        <authorList>
            <person name="Guilliams M."/>
            <person name="Hasenstab-Lehman K."/>
            <person name="Meyer R."/>
            <person name="Mcevoy S."/>
        </authorList>
    </citation>
    <scope>NUCLEOTIDE SEQUENCE [LARGE SCALE GENOMIC DNA]</scope>
    <source>
        <tissue evidence="10">Leaf</tissue>
    </source>
</reference>
<dbReference type="PROSITE" id="PS51745">
    <property type="entry name" value="PB1"/>
    <property type="match status" value="1"/>
</dbReference>
<evidence type="ECO:0000313" key="10">
    <source>
        <dbReference type="EMBL" id="KAK9064563.1"/>
    </source>
</evidence>
<evidence type="ECO:0000256" key="3">
    <source>
        <dbReference type="ARBA" id="ARBA00022491"/>
    </source>
</evidence>
<protein>
    <recommendedName>
        <fullName evidence="8">Auxin-responsive protein</fullName>
    </recommendedName>
</protein>
<keyword evidence="6 8" id="KW-0539">Nucleus</keyword>
<dbReference type="AlphaFoldDB" id="A0AAP0D1B5"/>
<keyword evidence="3 8" id="KW-0678">Repressor</keyword>
<evidence type="ECO:0000256" key="6">
    <source>
        <dbReference type="ARBA" id="ARBA00023242"/>
    </source>
</evidence>
<comment type="function">
    <text evidence="8">Aux/IAA proteins are short-lived transcriptional factors that function as repressors of early auxin response genes at low auxin concentrations.</text>
</comment>
<dbReference type="Pfam" id="PF02309">
    <property type="entry name" value="AUX_IAA"/>
    <property type="match status" value="1"/>
</dbReference>
<evidence type="ECO:0000256" key="1">
    <source>
        <dbReference type="ARBA" id="ARBA00004123"/>
    </source>
</evidence>
<proteinExistence type="inferred from homology"/>
<keyword evidence="5 8" id="KW-0804">Transcription</keyword>
<evidence type="ECO:0000256" key="7">
    <source>
        <dbReference type="ARBA" id="ARBA00023294"/>
    </source>
</evidence>
<keyword evidence="4 8" id="KW-0805">Transcription regulation</keyword>
<evidence type="ECO:0000256" key="5">
    <source>
        <dbReference type="ARBA" id="ARBA00023163"/>
    </source>
</evidence>
<dbReference type="EMBL" id="JBCNJP010000017">
    <property type="protein sequence ID" value="KAK9064563.1"/>
    <property type="molecule type" value="Genomic_DNA"/>
</dbReference>
<comment type="subcellular location">
    <subcellularLocation>
        <location evidence="1 8">Nucleus</location>
    </subcellularLocation>
</comment>
<dbReference type="GO" id="GO:0005634">
    <property type="term" value="C:nucleus"/>
    <property type="evidence" value="ECO:0007669"/>
    <property type="project" value="UniProtKB-SubCell"/>
</dbReference>
<evidence type="ECO:0000256" key="4">
    <source>
        <dbReference type="ARBA" id="ARBA00023015"/>
    </source>
</evidence>
<dbReference type="GO" id="GO:0009734">
    <property type="term" value="P:auxin-activated signaling pathway"/>
    <property type="evidence" value="ECO:0007669"/>
    <property type="project" value="UniProtKB-UniRule"/>
</dbReference>
<dbReference type="Gene3D" id="3.10.20.90">
    <property type="entry name" value="Phosphatidylinositol 3-kinase Catalytic Subunit, Chain A, domain 1"/>
    <property type="match status" value="1"/>
</dbReference>
<name>A0AAP0D1B5_9ASTR</name>
<dbReference type="InterPro" id="IPR033389">
    <property type="entry name" value="AUX/IAA_dom"/>
</dbReference>
<organism evidence="10 11">
    <name type="scientific">Deinandra increscens subsp. villosa</name>
    <dbReference type="NCBI Taxonomy" id="3103831"/>
    <lineage>
        <taxon>Eukaryota</taxon>
        <taxon>Viridiplantae</taxon>
        <taxon>Streptophyta</taxon>
        <taxon>Embryophyta</taxon>
        <taxon>Tracheophyta</taxon>
        <taxon>Spermatophyta</taxon>
        <taxon>Magnoliopsida</taxon>
        <taxon>eudicotyledons</taxon>
        <taxon>Gunneridae</taxon>
        <taxon>Pentapetalae</taxon>
        <taxon>asterids</taxon>
        <taxon>campanulids</taxon>
        <taxon>Asterales</taxon>
        <taxon>Asteraceae</taxon>
        <taxon>Asteroideae</taxon>
        <taxon>Heliantheae alliance</taxon>
        <taxon>Madieae</taxon>
        <taxon>Madiinae</taxon>
        <taxon>Deinandra</taxon>
    </lineage>
</organism>
<evidence type="ECO:0000256" key="2">
    <source>
        <dbReference type="ARBA" id="ARBA00006728"/>
    </source>
</evidence>
<dbReference type="PANTHER" id="PTHR31734">
    <property type="entry name" value="AUXIN-RESPONSIVE PROTEIN IAA17"/>
    <property type="match status" value="1"/>
</dbReference>
<comment type="subunit">
    <text evidence="8">Homodimers and heterodimers.</text>
</comment>
<dbReference type="PANTHER" id="PTHR31734:SF114">
    <property type="entry name" value="AUXIN-RESPONSIVE PROTEIN IAA32"/>
    <property type="match status" value="1"/>
</dbReference>
<evidence type="ECO:0000256" key="8">
    <source>
        <dbReference type="RuleBase" id="RU004549"/>
    </source>
</evidence>
<keyword evidence="11" id="KW-1185">Reference proteome</keyword>
<feature type="domain" description="PB1" evidence="9">
    <location>
        <begin position="76"/>
        <end position="165"/>
    </location>
</feature>
<dbReference type="SUPFAM" id="SSF54277">
    <property type="entry name" value="CAD &amp; PB1 domains"/>
    <property type="match status" value="1"/>
</dbReference>
<comment type="similarity">
    <text evidence="2 8">Belongs to the Aux/IAA family.</text>
</comment>
<comment type="caution">
    <text evidence="10">The sequence shown here is derived from an EMBL/GenBank/DDBJ whole genome shotgun (WGS) entry which is preliminary data.</text>
</comment>
<evidence type="ECO:0000313" key="11">
    <source>
        <dbReference type="Proteomes" id="UP001408789"/>
    </source>
</evidence>